<sequence length="669" mass="73456">MKKIGKKWGSLLLAGLLLAASLPIGALAQEPAGEEPAPQEGFVYQWGDGDESYALRETQDTLGGGEAGRTAAQTFSAPLGSYDDGSFYGQLTARQKACYDALAAIPLSQILTASENQGYKQVRVGVDEFYGLGMTGYILNQVFTPSASSEPLYRQLYTDICAAITALRYDKADALWLSDMRYGIYVESTSGGSVATREILFGFRLNYGGQEQEMYDQQMASAQAIADKVDRDADLYEQVMQVHDLLAAQSTYNKEPADSTAENLSHQAYSCLVAGDAYEPVCDGYAKAVKVVCDLLEIPSTLAISENHMWNNIKMDDGDWYNLDLTWDDTGDAGSHSYFLVGSQTLVDGVAFNKQPDHVERNIWIEDSQLNSVTFRYPSKNPQAYVYVEGGYDPLRFPDVKRSAWYYSYVESAADMGLFVGDEKGFFNPNADITRAQFVQVLYNAVAPEDYTPAELTFRDVPAGKWYTNAVAWASEMGVVAGYEDGNFRPGANITREEMCVVLENYRRLITDAQPEPVDFTFPDDGEISSWAKEAVYNCYDYSLISGDERSYFNPTDNTIRCEAATVFTKYVLLLEQLPPKEEQPEDPDEETPSKPDDSSSSEEPSEPATPPEDSFSSEGESSSSQDSSSSGTGSGSSSDSSQESSSSSEETSRLTTDEDSETHQAPGP</sequence>
<dbReference type="Pfam" id="PF00395">
    <property type="entry name" value="SLH"/>
    <property type="match status" value="3"/>
</dbReference>
<dbReference type="Proteomes" id="UP000824214">
    <property type="component" value="Unassembled WGS sequence"/>
</dbReference>
<feature type="region of interest" description="Disordered" evidence="2">
    <location>
        <begin position="579"/>
        <end position="669"/>
    </location>
</feature>
<dbReference type="PANTHER" id="PTHR43308">
    <property type="entry name" value="OUTER MEMBRANE PROTEIN ALPHA-RELATED"/>
    <property type="match status" value="1"/>
</dbReference>
<feature type="domain" description="SLH" evidence="4">
    <location>
        <begin position="454"/>
        <end position="517"/>
    </location>
</feature>
<feature type="chain" id="PRO_5039434217" evidence="3">
    <location>
        <begin position="29"/>
        <end position="669"/>
    </location>
</feature>
<dbReference type="InterPro" id="IPR038765">
    <property type="entry name" value="Papain-like_cys_pep_sf"/>
</dbReference>
<gene>
    <name evidence="5" type="ORF">H9942_08630</name>
</gene>
<dbReference type="InterPro" id="IPR051465">
    <property type="entry name" value="Cell_Envelope_Struct_Comp"/>
</dbReference>
<evidence type="ECO:0000256" key="2">
    <source>
        <dbReference type="SAM" id="MobiDB-lite"/>
    </source>
</evidence>
<evidence type="ECO:0000313" key="6">
    <source>
        <dbReference type="Proteomes" id="UP000824214"/>
    </source>
</evidence>
<dbReference type="EMBL" id="DWXZ01000185">
    <property type="protein sequence ID" value="HJB38115.1"/>
    <property type="molecule type" value="Genomic_DNA"/>
</dbReference>
<feature type="signal peptide" evidence="3">
    <location>
        <begin position="1"/>
        <end position="28"/>
    </location>
</feature>
<reference evidence="5" key="2">
    <citation type="submission" date="2021-04" db="EMBL/GenBank/DDBJ databases">
        <authorList>
            <person name="Gilroy R."/>
        </authorList>
    </citation>
    <scope>NUCLEOTIDE SEQUENCE</scope>
    <source>
        <strain evidence="5">ChiBcolR8-3208</strain>
    </source>
</reference>
<proteinExistence type="predicted"/>
<keyword evidence="3" id="KW-0732">Signal</keyword>
<dbReference type="SUPFAM" id="SSF54001">
    <property type="entry name" value="Cysteine proteinases"/>
    <property type="match status" value="1"/>
</dbReference>
<name>A0A9D2LYI6_9FIRM</name>
<dbReference type="InterPro" id="IPR001119">
    <property type="entry name" value="SLH_dom"/>
</dbReference>
<evidence type="ECO:0000313" key="5">
    <source>
        <dbReference type="EMBL" id="HJB38115.1"/>
    </source>
</evidence>
<evidence type="ECO:0000259" key="4">
    <source>
        <dbReference type="PROSITE" id="PS51272"/>
    </source>
</evidence>
<dbReference type="PANTHER" id="PTHR43308:SF5">
    <property type="entry name" value="S-LAYER PROTEIN _ PEPTIDOGLYCAN ENDO-BETA-N-ACETYLGLUCOSAMINIDASE"/>
    <property type="match status" value="1"/>
</dbReference>
<feature type="domain" description="SLH" evidence="4">
    <location>
        <begin position="393"/>
        <end position="453"/>
    </location>
</feature>
<feature type="domain" description="SLH" evidence="4">
    <location>
        <begin position="519"/>
        <end position="582"/>
    </location>
</feature>
<accession>A0A9D2LYI6</accession>
<keyword evidence="1" id="KW-0677">Repeat</keyword>
<feature type="compositionally biased region" description="Low complexity" evidence="2">
    <location>
        <begin position="612"/>
        <end position="650"/>
    </location>
</feature>
<protein>
    <submittedName>
        <fullName evidence="5">S-layer homology domain-containing protein</fullName>
    </submittedName>
</protein>
<evidence type="ECO:0000256" key="1">
    <source>
        <dbReference type="ARBA" id="ARBA00022737"/>
    </source>
</evidence>
<evidence type="ECO:0000256" key="3">
    <source>
        <dbReference type="SAM" id="SignalP"/>
    </source>
</evidence>
<reference evidence="5" key="1">
    <citation type="journal article" date="2021" name="PeerJ">
        <title>Extensive microbial diversity within the chicken gut microbiome revealed by metagenomics and culture.</title>
        <authorList>
            <person name="Gilroy R."/>
            <person name="Ravi A."/>
            <person name="Getino M."/>
            <person name="Pursley I."/>
            <person name="Horton D.L."/>
            <person name="Alikhan N.F."/>
            <person name="Baker D."/>
            <person name="Gharbi K."/>
            <person name="Hall N."/>
            <person name="Watson M."/>
            <person name="Adriaenssens E.M."/>
            <person name="Foster-Nyarko E."/>
            <person name="Jarju S."/>
            <person name="Secka A."/>
            <person name="Antonio M."/>
            <person name="Oren A."/>
            <person name="Chaudhuri R.R."/>
            <person name="La Ragione R."/>
            <person name="Hildebrand F."/>
            <person name="Pallen M.J."/>
        </authorList>
    </citation>
    <scope>NUCLEOTIDE SEQUENCE</scope>
    <source>
        <strain evidence="5">ChiBcolR8-3208</strain>
    </source>
</reference>
<dbReference type="PROSITE" id="PS51272">
    <property type="entry name" value="SLH"/>
    <property type="match status" value="3"/>
</dbReference>
<comment type="caution">
    <text evidence="5">The sequence shown here is derived from an EMBL/GenBank/DDBJ whole genome shotgun (WGS) entry which is preliminary data.</text>
</comment>
<dbReference type="AlphaFoldDB" id="A0A9D2LYI6"/>
<organism evidence="5 6">
    <name type="scientific">Candidatus Acutalibacter ornithocaccae</name>
    <dbReference type="NCBI Taxonomy" id="2838416"/>
    <lineage>
        <taxon>Bacteria</taxon>
        <taxon>Bacillati</taxon>
        <taxon>Bacillota</taxon>
        <taxon>Clostridia</taxon>
        <taxon>Eubacteriales</taxon>
        <taxon>Acutalibacteraceae</taxon>
        <taxon>Acutalibacter</taxon>
    </lineage>
</organism>